<keyword evidence="3" id="KW-1185">Reference proteome</keyword>
<dbReference type="HOGENOM" id="CLU_122705_0_0_4"/>
<dbReference type="AlphaFoldDB" id="I3UI32"/>
<reference evidence="3" key="2">
    <citation type="journal article" date="2013" name="PLoS ONE">
        <title>Genome implosion elicits host-confinement in Alcaligenaceae: evidence from the comparative genomics of Tetrathiobacter kashmirensis, a pathogen in the making.</title>
        <authorList>
            <person name="Ghosh W."/>
            <person name="Alam M."/>
            <person name="Roy C."/>
            <person name="Pyne P."/>
            <person name="George A."/>
            <person name="Chakraborty R."/>
            <person name="Majumder S."/>
            <person name="Agarwal A."/>
            <person name="Chakraborty S."/>
            <person name="Majumdar S."/>
            <person name="Gupta S.K."/>
        </authorList>
    </citation>
    <scope>NUCLEOTIDE SEQUENCE [LARGE SCALE GENOMIC DNA]</scope>
    <source>
        <strain evidence="3">WT001</strain>
    </source>
</reference>
<dbReference type="KEGG" id="aka:TKWG_25824"/>
<sequence>MLKEKTLIAVLGILIFLAGCQQFPAQKRMPPAAPSSSMNQPVQSSVSFVLAQTRPVANLPTLKLGNKTVYYLPRAVLVRNDLTQMAVQKTTNGTSFVSFRLNQNGANKLASATANNKGRMLLLVLNNKVRGAVKINDTLSNGVVNIIVASENAAEDIVQLIR</sequence>
<evidence type="ECO:0000313" key="3">
    <source>
        <dbReference type="Proteomes" id="UP000005267"/>
    </source>
</evidence>
<geneLocation type="plasmid" evidence="2 3">
    <name>pWTk445</name>
</geneLocation>
<dbReference type="EMBL" id="CP003556">
    <property type="protein sequence ID" value="AFK64670.1"/>
    <property type="molecule type" value="Genomic_DNA"/>
</dbReference>
<dbReference type="RefSeq" id="WP_014752760.1">
    <property type="nucleotide sequence ID" value="NC_017965.1"/>
</dbReference>
<accession>I3UI32</accession>
<dbReference type="Gene3D" id="3.30.1360.200">
    <property type="match status" value="1"/>
</dbReference>
<protein>
    <recommendedName>
        <fullName evidence="1">SecDF P1 head subdomain domain-containing protein</fullName>
    </recommendedName>
</protein>
<name>I3UI32_ADVKW</name>
<dbReference type="Proteomes" id="UP000005267">
    <property type="component" value="Plasmid pWTk445"/>
</dbReference>
<dbReference type="Pfam" id="PF22599">
    <property type="entry name" value="SecDF_P1_head"/>
    <property type="match status" value="1"/>
</dbReference>
<feature type="domain" description="SecDF P1 head subdomain" evidence="1">
    <location>
        <begin position="67"/>
        <end position="162"/>
    </location>
</feature>
<proteinExistence type="predicted"/>
<evidence type="ECO:0000259" key="1">
    <source>
        <dbReference type="Pfam" id="PF22599"/>
    </source>
</evidence>
<organism evidence="2 3">
    <name type="scientific">Advenella kashmirensis (strain DSM 17095 / LMG 22695 / WT001)</name>
    <name type="common">Tetrathiobacter kashmirensis</name>
    <dbReference type="NCBI Taxonomy" id="1036672"/>
    <lineage>
        <taxon>Bacteria</taxon>
        <taxon>Pseudomonadati</taxon>
        <taxon>Pseudomonadota</taxon>
        <taxon>Betaproteobacteria</taxon>
        <taxon>Burkholderiales</taxon>
        <taxon>Alcaligenaceae</taxon>
    </lineage>
</organism>
<dbReference type="PROSITE" id="PS51257">
    <property type="entry name" value="PROKAR_LIPOPROTEIN"/>
    <property type="match status" value="1"/>
</dbReference>
<gene>
    <name evidence="2" type="ordered locus">TKWG_25824</name>
</gene>
<evidence type="ECO:0000313" key="2">
    <source>
        <dbReference type="EMBL" id="AFK64670.1"/>
    </source>
</evidence>
<reference evidence="2 3" key="1">
    <citation type="journal article" date="2011" name="J. Bacteriol.">
        <title>Whole-genome shotgun sequencing of the sulfur-oxidizing chemoautotroph Tetrathiobacter kashmirensis.</title>
        <authorList>
            <person name="Ghosh W."/>
            <person name="George A."/>
            <person name="Agarwal A."/>
            <person name="Raj P."/>
            <person name="Alam M."/>
            <person name="Pyne P."/>
            <person name="Das Gupta S.K."/>
        </authorList>
    </citation>
    <scope>NUCLEOTIDE SEQUENCE [LARGE SCALE GENOMIC DNA]</scope>
    <source>
        <strain evidence="2 3">WT001</strain>
        <plasmid evidence="2">pWTk445</plasmid>
    </source>
</reference>
<dbReference type="InterPro" id="IPR054384">
    <property type="entry name" value="SecDF_P1_head"/>
</dbReference>
<keyword evidence="2" id="KW-0614">Plasmid</keyword>